<evidence type="ECO:0000256" key="1">
    <source>
        <dbReference type="SAM" id="Phobius"/>
    </source>
</evidence>
<feature type="transmembrane region" description="Helical" evidence="1">
    <location>
        <begin position="73"/>
        <end position="93"/>
    </location>
</feature>
<keyword evidence="1" id="KW-1133">Transmembrane helix</keyword>
<dbReference type="EMBL" id="UINC01085616">
    <property type="protein sequence ID" value="SVC33339.1"/>
    <property type="molecule type" value="Genomic_DNA"/>
</dbReference>
<protein>
    <submittedName>
        <fullName evidence="2">Uncharacterized protein</fullName>
    </submittedName>
</protein>
<accession>A0A382L9N5</accession>
<keyword evidence="1" id="KW-0812">Transmembrane</keyword>
<feature type="transmembrane region" description="Helical" evidence="1">
    <location>
        <begin position="105"/>
        <end position="125"/>
    </location>
</feature>
<feature type="transmembrane region" description="Helical" evidence="1">
    <location>
        <begin position="47"/>
        <end position="66"/>
    </location>
</feature>
<proteinExistence type="predicted"/>
<reference evidence="2" key="1">
    <citation type="submission" date="2018-05" db="EMBL/GenBank/DDBJ databases">
        <authorList>
            <person name="Lanie J.A."/>
            <person name="Ng W.-L."/>
            <person name="Kazmierczak K.M."/>
            <person name="Andrzejewski T.M."/>
            <person name="Davidsen T.M."/>
            <person name="Wayne K.J."/>
            <person name="Tettelin H."/>
            <person name="Glass J.I."/>
            <person name="Rusch D."/>
            <person name="Podicherti R."/>
            <person name="Tsui H.-C.T."/>
            <person name="Winkler M.E."/>
        </authorList>
    </citation>
    <scope>NUCLEOTIDE SEQUENCE</scope>
</reference>
<evidence type="ECO:0000313" key="2">
    <source>
        <dbReference type="EMBL" id="SVC33339.1"/>
    </source>
</evidence>
<sequence length="127" mass="13601">MQPKWWLTGVGAIFTLLTLLTYAEVMNAAEAGWGADYTANDAFYEKAWAATYLIIAIICVVSGQFVEGRSQAILAMTIGGGNILNFILVYLAAGDLEYAFTEDPASAAPPMIMAAGLLLSGYLHLED</sequence>
<name>A0A382L9N5_9ZZZZ</name>
<keyword evidence="1" id="KW-0472">Membrane</keyword>
<organism evidence="2">
    <name type="scientific">marine metagenome</name>
    <dbReference type="NCBI Taxonomy" id="408172"/>
    <lineage>
        <taxon>unclassified sequences</taxon>
        <taxon>metagenomes</taxon>
        <taxon>ecological metagenomes</taxon>
    </lineage>
</organism>
<dbReference type="AlphaFoldDB" id="A0A382L9N5"/>
<gene>
    <name evidence="2" type="ORF">METZ01_LOCUS286193</name>
</gene>